<dbReference type="EMBL" id="CP011126">
    <property type="protein sequence ID" value="AKQ33844.1"/>
    <property type="molecule type" value="Genomic_DNA"/>
</dbReference>
<gene>
    <name evidence="8 10" type="primary">rpsT</name>
    <name evidence="10" type="ORF">CleRT_12500</name>
</gene>
<dbReference type="SUPFAM" id="SSF46992">
    <property type="entry name" value="Ribosomal protein S20"/>
    <property type="match status" value="1"/>
</dbReference>
<dbReference type="HAMAP" id="MF_00500">
    <property type="entry name" value="Ribosomal_bS20"/>
    <property type="match status" value="1"/>
</dbReference>
<reference evidence="10 11" key="1">
    <citation type="journal article" date="2015" name="Genome Biol. Evol.">
        <title>Distinctive Genome Reduction Rates Revealed by Genomic Analyses of Two Coxiella-Like Endosymbionts in Ticks.</title>
        <authorList>
            <person name="Gottlieb Y."/>
            <person name="Lalzar I."/>
            <person name="Klasson L."/>
        </authorList>
    </citation>
    <scope>NUCLEOTIDE SEQUENCE [LARGE SCALE GENOMIC DNA]</scope>
    <source>
        <strain evidence="10 11">CRt</strain>
    </source>
</reference>
<evidence type="ECO:0000256" key="6">
    <source>
        <dbReference type="ARBA" id="ARBA00023274"/>
    </source>
</evidence>
<organism evidence="10 11">
    <name type="scientific">Candidatus Coxiella mudrowiae</name>
    <dbReference type="NCBI Taxonomy" id="2054173"/>
    <lineage>
        <taxon>Bacteria</taxon>
        <taxon>Pseudomonadati</taxon>
        <taxon>Pseudomonadota</taxon>
        <taxon>Gammaproteobacteria</taxon>
        <taxon>Legionellales</taxon>
        <taxon>Coxiellaceae</taxon>
        <taxon>Coxiella</taxon>
    </lineage>
</organism>
<keyword evidence="6 8" id="KW-0687">Ribonucleoprotein</keyword>
<dbReference type="InterPro" id="IPR036510">
    <property type="entry name" value="Ribosomal_bS20_sf"/>
</dbReference>
<dbReference type="InterPro" id="IPR002583">
    <property type="entry name" value="Ribosomal_bS20"/>
</dbReference>
<dbReference type="PANTHER" id="PTHR33398">
    <property type="entry name" value="30S RIBOSOMAL PROTEIN S20"/>
    <property type="match status" value="1"/>
</dbReference>
<feature type="region of interest" description="Disordered" evidence="9">
    <location>
        <begin position="1"/>
        <end position="28"/>
    </location>
</feature>
<feature type="compositionally biased region" description="Basic residues" evidence="9">
    <location>
        <begin position="7"/>
        <end position="20"/>
    </location>
</feature>
<keyword evidence="4 8" id="KW-0694">RNA-binding</keyword>
<name>A0ABM5UV41_9COXI</name>
<dbReference type="GO" id="GO:0005840">
    <property type="term" value="C:ribosome"/>
    <property type="evidence" value="ECO:0007669"/>
    <property type="project" value="UniProtKB-KW"/>
</dbReference>
<evidence type="ECO:0000256" key="7">
    <source>
        <dbReference type="ARBA" id="ARBA00035136"/>
    </source>
</evidence>
<evidence type="ECO:0000256" key="1">
    <source>
        <dbReference type="ARBA" id="ARBA00003134"/>
    </source>
</evidence>
<dbReference type="RefSeq" id="WP_048875500.1">
    <property type="nucleotide sequence ID" value="NZ_CP011126.1"/>
</dbReference>
<evidence type="ECO:0000256" key="2">
    <source>
        <dbReference type="ARBA" id="ARBA00007634"/>
    </source>
</evidence>
<evidence type="ECO:0000256" key="5">
    <source>
        <dbReference type="ARBA" id="ARBA00022980"/>
    </source>
</evidence>
<evidence type="ECO:0000256" key="9">
    <source>
        <dbReference type="SAM" id="MobiDB-lite"/>
    </source>
</evidence>
<dbReference type="PANTHER" id="PTHR33398:SF1">
    <property type="entry name" value="SMALL RIBOSOMAL SUBUNIT PROTEIN BS20C"/>
    <property type="match status" value="1"/>
</dbReference>
<dbReference type="Proteomes" id="UP000063965">
    <property type="component" value="Chromosome"/>
</dbReference>
<dbReference type="Gene3D" id="1.20.58.110">
    <property type="entry name" value="Ribosomal protein S20"/>
    <property type="match status" value="1"/>
</dbReference>
<keyword evidence="3 8" id="KW-0699">rRNA-binding</keyword>
<comment type="similarity">
    <text evidence="2 8">Belongs to the bacterial ribosomal protein bS20 family.</text>
</comment>
<dbReference type="Pfam" id="PF01649">
    <property type="entry name" value="Ribosomal_S20p"/>
    <property type="match status" value="1"/>
</dbReference>
<evidence type="ECO:0000313" key="11">
    <source>
        <dbReference type="Proteomes" id="UP000063965"/>
    </source>
</evidence>
<evidence type="ECO:0000256" key="3">
    <source>
        <dbReference type="ARBA" id="ARBA00022730"/>
    </source>
</evidence>
<sequence>MANTPQAKKRARQNQKRRLHNASQRSAVRTIVKKTLKSLQANDHSAAQSAFQQAVQLLDKAAGKRIIHPNKAARLKSRLNQKLKALKS</sequence>
<dbReference type="NCBIfam" id="TIGR00029">
    <property type="entry name" value="S20"/>
    <property type="match status" value="1"/>
</dbReference>
<evidence type="ECO:0000256" key="4">
    <source>
        <dbReference type="ARBA" id="ARBA00022884"/>
    </source>
</evidence>
<accession>A0ABM5UV41</accession>
<comment type="function">
    <text evidence="1 8">Binds directly to 16S ribosomal RNA.</text>
</comment>
<protein>
    <recommendedName>
        <fullName evidence="7 8">Small ribosomal subunit protein bS20</fullName>
    </recommendedName>
</protein>
<evidence type="ECO:0000256" key="8">
    <source>
        <dbReference type="HAMAP-Rule" id="MF_00500"/>
    </source>
</evidence>
<proteinExistence type="inferred from homology"/>
<evidence type="ECO:0000313" key="10">
    <source>
        <dbReference type="EMBL" id="AKQ33844.1"/>
    </source>
</evidence>
<keyword evidence="5 8" id="KW-0689">Ribosomal protein</keyword>
<keyword evidence="11" id="KW-1185">Reference proteome</keyword>